<dbReference type="AlphaFoldDB" id="A0A0R2HM67"/>
<dbReference type="GO" id="GO:0005737">
    <property type="term" value="C:cytoplasm"/>
    <property type="evidence" value="ECO:0007669"/>
    <property type="project" value="InterPro"/>
</dbReference>
<dbReference type="PANTHER" id="PTHR40398">
    <property type="entry name" value="PTS SYSTEM GLUCITOL/SORBITOL-SPECIFIC EIIA COMPONENT"/>
    <property type="match status" value="1"/>
</dbReference>
<dbReference type="EMBL" id="CP012288">
    <property type="protein sequence ID" value="AMV66279.1"/>
    <property type="molecule type" value="Genomic_DNA"/>
</dbReference>
<dbReference type="InterPro" id="IPR036665">
    <property type="entry name" value="PTS_IIA_glucitol/sorbitol_sf"/>
</dbReference>
<dbReference type="RefSeq" id="WP_046871802.1">
    <property type="nucleotide sequence ID" value="NZ_BAAAXI010000185.1"/>
</dbReference>
<dbReference type="InterPro" id="IPR004716">
    <property type="entry name" value="PTS_IIA_glucitol/sorbitol-sp"/>
</dbReference>
<dbReference type="GeneID" id="57275570"/>
<dbReference type="SUPFAM" id="SSF141530">
    <property type="entry name" value="PTSIIA/GutA-like"/>
    <property type="match status" value="1"/>
</dbReference>
<keyword evidence="2" id="KW-0808">Transferase</keyword>
<gene>
    <name evidence="2" type="ORF">ADU70_0346</name>
    <name evidence="3" type="ORF">ADU72_0330</name>
</gene>
<protein>
    <submittedName>
        <fullName evidence="2">PTS system, glucitol/sorbitol-specific IIA component</fullName>
        <ecNumber evidence="2">2.7.1.69</ecNumber>
    </submittedName>
</protein>
<dbReference type="Proteomes" id="UP000076244">
    <property type="component" value="Chromosome"/>
</dbReference>
<evidence type="ECO:0000313" key="2">
    <source>
        <dbReference type="EMBL" id="AMV61846.1"/>
    </source>
</evidence>
<evidence type="ECO:0000313" key="3">
    <source>
        <dbReference type="EMBL" id="AMV66279.1"/>
    </source>
</evidence>
<proteinExistence type="predicted"/>
<organism evidence="2 5">
    <name type="scientific">Pediococcus damnosus</name>
    <dbReference type="NCBI Taxonomy" id="51663"/>
    <lineage>
        <taxon>Bacteria</taxon>
        <taxon>Bacillati</taxon>
        <taxon>Bacillota</taxon>
        <taxon>Bacilli</taxon>
        <taxon>Lactobacillales</taxon>
        <taxon>Lactobacillaceae</taxon>
        <taxon>Pediococcus</taxon>
    </lineage>
</organism>
<evidence type="ECO:0000313" key="5">
    <source>
        <dbReference type="Proteomes" id="UP000076405"/>
    </source>
</evidence>
<dbReference type="Pfam" id="PF03829">
    <property type="entry name" value="PTSIIA_gutA"/>
    <property type="match status" value="1"/>
</dbReference>
<dbReference type="EC" id="2.7.1.69" evidence="2"/>
<dbReference type="OrthoDB" id="7065254at2"/>
<dbReference type="EMBL" id="CP012275">
    <property type="protein sequence ID" value="AMV61846.1"/>
    <property type="molecule type" value="Genomic_DNA"/>
</dbReference>
<reference evidence="4 5" key="1">
    <citation type="journal article" date="2016" name="PLoS ONE">
        <title>The Identification of Novel Diagnostic Marker Genes for the Detection of Beer Spoiling Pediococcus damnosus Strains Using the BlAst Diagnostic Gene findEr.</title>
        <authorList>
            <person name="Behr J."/>
            <person name="Geissler A.J."/>
            <person name="Schmid J."/>
            <person name="Zehe A."/>
            <person name="Vogel R.F."/>
        </authorList>
    </citation>
    <scope>NUCLEOTIDE SEQUENCE [LARGE SCALE GENOMIC DNA]</scope>
    <source>
        <strain evidence="2 5">TMW 2.1533</strain>
        <strain evidence="3 4">TMW 2.1535</strain>
    </source>
</reference>
<sequence length="119" mass="13157">MTITSKIIEIGPNAIVESDPIAILFGPEATSNLKSVAVIQDFEDDHPKFNLKRGSQIKIHDTTYTITFCGELVNANLQGVGHVTLCFTPIPETPLESAIYLSPEKFPKFSVDDKITYIF</sequence>
<dbReference type="PROSITE" id="PS51097">
    <property type="entry name" value="PTS_EIIA_TYPE_5"/>
    <property type="match status" value="1"/>
</dbReference>
<dbReference type="KEGG" id="pdm:ADU72_0330"/>
<keyword evidence="4" id="KW-1185">Reference proteome</keyword>
<evidence type="ECO:0000256" key="1">
    <source>
        <dbReference type="PROSITE-ProRule" id="PRU00420"/>
    </source>
</evidence>
<dbReference type="GO" id="GO:0016301">
    <property type="term" value="F:kinase activity"/>
    <property type="evidence" value="ECO:0007669"/>
    <property type="project" value="TreeGrafter"/>
</dbReference>
<dbReference type="GO" id="GO:0009401">
    <property type="term" value="P:phosphoenolpyruvate-dependent sugar phosphotransferase system"/>
    <property type="evidence" value="ECO:0007669"/>
    <property type="project" value="InterPro"/>
</dbReference>
<dbReference type="GO" id="GO:0008982">
    <property type="term" value="F:protein-N(PI)-phosphohistidine-sugar phosphotransferase activity"/>
    <property type="evidence" value="ECO:0007669"/>
    <property type="project" value="InterPro"/>
</dbReference>
<accession>A0A0R2HM67</accession>
<evidence type="ECO:0000313" key="4">
    <source>
        <dbReference type="Proteomes" id="UP000076244"/>
    </source>
</evidence>
<comment type="caution">
    <text evidence="1">Lacks conserved residue(s) required for the propagation of feature annotation.</text>
</comment>
<name>A0A0R2HM67_9LACO</name>
<dbReference type="PANTHER" id="PTHR40398:SF1">
    <property type="entry name" value="PTS SYSTEM GLUCITOL_SORBITOL-SPECIFIC EIIA COMPONENT"/>
    <property type="match status" value="1"/>
</dbReference>
<dbReference type="Gene3D" id="2.40.33.40">
    <property type="entry name" value="Phosphotransferase system, glucitol/sorbitol-specific IIA component"/>
    <property type="match status" value="1"/>
</dbReference>
<dbReference type="Proteomes" id="UP000076405">
    <property type="component" value="Chromosome"/>
</dbReference>